<dbReference type="InterPro" id="IPR024185">
    <property type="entry name" value="FTHF_cligase-like_sf"/>
</dbReference>
<dbReference type="Gene3D" id="3.40.50.10420">
    <property type="entry name" value="NagB/RpiA/CoA transferase-like"/>
    <property type="match status" value="1"/>
</dbReference>
<comment type="similarity">
    <text evidence="1 5">Belongs to the 5-formyltetrahydrofolate cyclo-ligase family.</text>
</comment>
<dbReference type="InterPro" id="IPR037171">
    <property type="entry name" value="NagB/RpiA_transferase-like"/>
</dbReference>
<dbReference type="Proteomes" id="UP000464314">
    <property type="component" value="Chromosome"/>
</dbReference>
<dbReference type="InterPro" id="IPR002698">
    <property type="entry name" value="FTHF_cligase"/>
</dbReference>
<keyword evidence="5" id="KW-0479">Metal-binding</keyword>
<evidence type="ECO:0000256" key="5">
    <source>
        <dbReference type="RuleBase" id="RU361279"/>
    </source>
</evidence>
<keyword evidence="5" id="KW-0460">Magnesium</keyword>
<evidence type="ECO:0000256" key="3">
    <source>
        <dbReference type="ARBA" id="ARBA00022840"/>
    </source>
</evidence>
<keyword evidence="3 4" id="KW-0067">ATP-binding</keyword>
<protein>
    <recommendedName>
        <fullName evidence="5">5-formyltetrahydrofolate cyclo-ligase</fullName>
        <ecNumber evidence="5">6.3.3.2</ecNumber>
    </recommendedName>
</protein>
<dbReference type="NCBIfam" id="TIGR02727">
    <property type="entry name" value="MTHFS_bact"/>
    <property type="match status" value="1"/>
</dbReference>
<evidence type="ECO:0000313" key="7">
    <source>
        <dbReference type="Proteomes" id="UP000464314"/>
    </source>
</evidence>
<dbReference type="GO" id="GO:0005524">
    <property type="term" value="F:ATP binding"/>
    <property type="evidence" value="ECO:0007669"/>
    <property type="project" value="UniProtKB-KW"/>
</dbReference>
<evidence type="ECO:0000256" key="2">
    <source>
        <dbReference type="ARBA" id="ARBA00022741"/>
    </source>
</evidence>
<evidence type="ECO:0000313" key="6">
    <source>
        <dbReference type="EMBL" id="QHQ62429.1"/>
    </source>
</evidence>
<feature type="binding site" evidence="4">
    <location>
        <position position="54"/>
    </location>
    <ligand>
        <name>substrate</name>
    </ligand>
</feature>
<dbReference type="EC" id="6.3.3.2" evidence="5"/>
<dbReference type="GO" id="GO:0035999">
    <property type="term" value="P:tetrahydrofolate interconversion"/>
    <property type="evidence" value="ECO:0007669"/>
    <property type="project" value="TreeGrafter"/>
</dbReference>
<organism evidence="6 7">
    <name type="scientific">Anaerocolumna sedimenticola</name>
    <dbReference type="NCBI Taxonomy" id="2696063"/>
    <lineage>
        <taxon>Bacteria</taxon>
        <taxon>Bacillati</taxon>
        <taxon>Bacillota</taxon>
        <taxon>Clostridia</taxon>
        <taxon>Lachnospirales</taxon>
        <taxon>Lachnospiraceae</taxon>
        <taxon>Anaerocolumna</taxon>
    </lineage>
</organism>
<dbReference type="SUPFAM" id="SSF100950">
    <property type="entry name" value="NagB/RpiA/CoA transferase-like"/>
    <property type="match status" value="1"/>
</dbReference>
<accession>A0A6P1TQC7</accession>
<comment type="cofactor">
    <cofactor evidence="5">
        <name>Mg(2+)</name>
        <dbReference type="ChEBI" id="CHEBI:18420"/>
    </cofactor>
</comment>
<dbReference type="PIRSF" id="PIRSF006806">
    <property type="entry name" value="FTHF_cligase"/>
    <property type="match status" value="1"/>
</dbReference>
<dbReference type="GO" id="GO:0009396">
    <property type="term" value="P:folic acid-containing compound biosynthetic process"/>
    <property type="evidence" value="ECO:0007669"/>
    <property type="project" value="TreeGrafter"/>
</dbReference>
<keyword evidence="2 4" id="KW-0547">Nucleotide-binding</keyword>
<dbReference type="AlphaFoldDB" id="A0A6P1TQC7"/>
<evidence type="ECO:0000256" key="1">
    <source>
        <dbReference type="ARBA" id="ARBA00010638"/>
    </source>
</evidence>
<dbReference type="GO" id="GO:0046872">
    <property type="term" value="F:metal ion binding"/>
    <property type="evidence" value="ECO:0007669"/>
    <property type="project" value="UniProtKB-KW"/>
</dbReference>
<comment type="catalytic activity">
    <reaction evidence="5">
        <text>(6S)-5-formyl-5,6,7,8-tetrahydrofolate + ATP = (6R)-5,10-methenyltetrahydrofolate + ADP + phosphate</text>
        <dbReference type="Rhea" id="RHEA:10488"/>
        <dbReference type="ChEBI" id="CHEBI:30616"/>
        <dbReference type="ChEBI" id="CHEBI:43474"/>
        <dbReference type="ChEBI" id="CHEBI:57455"/>
        <dbReference type="ChEBI" id="CHEBI:57457"/>
        <dbReference type="ChEBI" id="CHEBI:456216"/>
        <dbReference type="EC" id="6.3.3.2"/>
    </reaction>
</comment>
<sequence>MEKNEIRKSIKDLKKYLPESDQKSYSERILEQLYNIPEFNKCKMIFSYVSFNQEVITTSLIKTAFEQGKKTAVPKITKEGMKFFFIHSFEDLKPGVLGILEPTTNEEAIPDPLEENLVIVPGLAFDEHKNRIGYGKGYYDSFFAKYQSYPLIKIALAYDFQILKKVPADDFDIKVDSIITQCGIIR</sequence>
<dbReference type="RefSeq" id="WP_161839253.1">
    <property type="nucleotide sequence ID" value="NZ_CP048000.1"/>
</dbReference>
<feature type="binding site" evidence="4">
    <location>
        <begin position="131"/>
        <end position="139"/>
    </location>
    <ligand>
        <name>ATP</name>
        <dbReference type="ChEBI" id="CHEBI:30616"/>
    </ligand>
</feature>
<dbReference type="Pfam" id="PF01812">
    <property type="entry name" value="5-FTHF_cyc-lig"/>
    <property type="match status" value="1"/>
</dbReference>
<dbReference type="EMBL" id="CP048000">
    <property type="protein sequence ID" value="QHQ62429.1"/>
    <property type="molecule type" value="Genomic_DNA"/>
</dbReference>
<gene>
    <name evidence="6" type="ORF">Ana3638_17925</name>
</gene>
<name>A0A6P1TQC7_9FIRM</name>
<reference evidence="6 7" key="1">
    <citation type="submission" date="2020-01" db="EMBL/GenBank/DDBJ databases">
        <title>Genome analysis of Anaerocolumna sp. CBA3638.</title>
        <authorList>
            <person name="Kim J."/>
            <person name="Roh S.W."/>
        </authorList>
    </citation>
    <scope>NUCLEOTIDE SEQUENCE [LARGE SCALE GENOMIC DNA]</scope>
    <source>
        <strain evidence="6 7">CBA3638</strain>
    </source>
</reference>
<dbReference type="KEGG" id="anr:Ana3638_17925"/>
<evidence type="ECO:0000256" key="4">
    <source>
        <dbReference type="PIRSR" id="PIRSR006806-1"/>
    </source>
</evidence>
<dbReference type="PANTHER" id="PTHR23407">
    <property type="entry name" value="ATPASE INHIBITOR/5-FORMYLTETRAHYDROFOLATE CYCLO-LIGASE"/>
    <property type="match status" value="1"/>
</dbReference>
<proteinExistence type="inferred from homology"/>
<dbReference type="PANTHER" id="PTHR23407:SF1">
    <property type="entry name" value="5-FORMYLTETRAHYDROFOLATE CYCLO-LIGASE"/>
    <property type="match status" value="1"/>
</dbReference>
<feature type="binding site" evidence="4">
    <location>
        <position position="49"/>
    </location>
    <ligand>
        <name>substrate</name>
    </ligand>
</feature>
<feature type="binding site" evidence="4">
    <location>
        <begin position="3"/>
        <end position="7"/>
    </location>
    <ligand>
        <name>ATP</name>
        <dbReference type="ChEBI" id="CHEBI:30616"/>
    </ligand>
</feature>
<dbReference type="GO" id="GO:0030272">
    <property type="term" value="F:5-formyltetrahydrofolate cyclo-ligase activity"/>
    <property type="evidence" value="ECO:0007669"/>
    <property type="project" value="UniProtKB-EC"/>
</dbReference>
<keyword evidence="7" id="KW-1185">Reference proteome</keyword>
<keyword evidence="6" id="KW-0436">Ligase</keyword>